<feature type="chain" id="PRO_5035772338" evidence="1">
    <location>
        <begin position="24"/>
        <end position="84"/>
    </location>
</feature>
<evidence type="ECO:0000256" key="1">
    <source>
        <dbReference type="SAM" id="SignalP"/>
    </source>
</evidence>
<sequence>MLLYARSLLELVMVLPNSYNVHGGWSCAWGEGTFGWPYEVAEKAIWWVNTHRKRRHALNSRVVRVGVKSRDGRERGVTWSDLIG</sequence>
<keyword evidence="1" id="KW-0732">Signal</keyword>
<dbReference type="EMBL" id="JAEFBJ010000008">
    <property type="protein sequence ID" value="KAG7580613.1"/>
    <property type="molecule type" value="Genomic_DNA"/>
</dbReference>
<proteinExistence type="predicted"/>
<protein>
    <submittedName>
        <fullName evidence="2">Uncharacterized protein</fullName>
    </submittedName>
</protein>
<feature type="signal peptide" evidence="1">
    <location>
        <begin position="1"/>
        <end position="23"/>
    </location>
</feature>
<gene>
    <name evidence="2" type="ORF">ISN44_As08g003940</name>
</gene>
<comment type="caution">
    <text evidence="2">The sequence shown here is derived from an EMBL/GenBank/DDBJ whole genome shotgun (WGS) entry which is preliminary data.</text>
</comment>
<evidence type="ECO:0000313" key="3">
    <source>
        <dbReference type="Proteomes" id="UP000694251"/>
    </source>
</evidence>
<evidence type="ECO:0000313" key="2">
    <source>
        <dbReference type="EMBL" id="KAG7580613.1"/>
    </source>
</evidence>
<dbReference type="Proteomes" id="UP000694251">
    <property type="component" value="Chromosome 8"/>
</dbReference>
<name>A0A8T2B334_ARASU</name>
<reference evidence="2 3" key="1">
    <citation type="submission" date="2020-12" db="EMBL/GenBank/DDBJ databases">
        <title>Concerted genomic and epigenomic changes stabilize Arabidopsis allopolyploids.</title>
        <authorList>
            <person name="Chen Z."/>
        </authorList>
    </citation>
    <scope>NUCLEOTIDE SEQUENCE [LARGE SCALE GENOMIC DNA]</scope>
    <source>
        <strain evidence="2">As9502</strain>
        <tissue evidence="2">Leaf</tissue>
    </source>
</reference>
<accession>A0A8T2B334</accession>
<keyword evidence="3" id="KW-1185">Reference proteome</keyword>
<organism evidence="2 3">
    <name type="scientific">Arabidopsis suecica</name>
    <name type="common">Swedish thale-cress</name>
    <name type="synonym">Cardaminopsis suecica</name>
    <dbReference type="NCBI Taxonomy" id="45249"/>
    <lineage>
        <taxon>Eukaryota</taxon>
        <taxon>Viridiplantae</taxon>
        <taxon>Streptophyta</taxon>
        <taxon>Embryophyta</taxon>
        <taxon>Tracheophyta</taxon>
        <taxon>Spermatophyta</taxon>
        <taxon>Magnoliopsida</taxon>
        <taxon>eudicotyledons</taxon>
        <taxon>Gunneridae</taxon>
        <taxon>Pentapetalae</taxon>
        <taxon>rosids</taxon>
        <taxon>malvids</taxon>
        <taxon>Brassicales</taxon>
        <taxon>Brassicaceae</taxon>
        <taxon>Camelineae</taxon>
        <taxon>Arabidopsis</taxon>
    </lineage>
</organism>
<dbReference type="AlphaFoldDB" id="A0A8T2B334"/>